<evidence type="ECO:0000313" key="8">
    <source>
        <dbReference type="Proteomes" id="UP000256727"/>
    </source>
</evidence>
<evidence type="ECO:0000313" key="7">
    <source>
        <dbReference type="EMBL" id="REE04420.1"/>
    </source>
</evidence>
<gene>
    <name evidence="7" type="ORF">C8E99_2255</name>
</gene>
<evidence type="ECO:0000256" key="5">
    <source>
        <dbReference type="SAM" id="MobiDB-lite"/>
    </source>
</evidence>
<dbReference type="Pfam" id="PF13411">
    <property type="entry name" value="MerR_1"/>
    <property type="match status" value="1"/>
</dbReference>
<dbReference type="AlphaFoldDB" id="A0A3D9LEZ4"/>
<dbReference type="InterPro" id="IPR009061">
    <property type="entry name" value="DNA-bd_dom_put_sf"/>
</dbReference>
<dbReference type="InterPro" id="IPR012925">
    <property type="entry name" value="TipAS_dom"/>
</dbReference>
<accession>A0A3D9LEZ4</accession>
<dbReference type="SUPFAM" id="SSF89082">
    <property type="entry name" value="Antibiotic binding domain of TipA-like multidrug resistance regulators"/>
    <property type="match status" value="1"/>
</dbReference>
<dbReference type="EMBL" id="QREH01000001">
    <property type="protein sequence ID" value="REE04420.1"/>
    <property type="molecule type" value="Genomic_DNA"/>
</dbReference>
<dbReference type="SMART" id="SM00422">
    <property type="entry name" value="HTH_MERR"/>
    <property type="match status" value="1"/>
</dbReference>
<reference evidence="7 8" key="1">
    <citation type="submission" date="2018-07" db="EMBL/GenBank/DDBJ databases">
        <title>Sequencing the genomes of 1000 actinobacteria strains.</title>
        <authorList>
            <person name="Klenk H.-P."/>
        </authorList>
    </citation>
    <scope>NUCLEOTIDE SEQUENCE [LARGE SCALE GENOMIC DNA]</scope>
    <source>
        <strain evidence="7 8">DSM 14442</strain>
    </source>
</reference>
<evidence type="ECO:0000256" key="1">
    <source>
        <dbReference type="ARBA" id="ARBA00023015"/>
    </source>
</evidence>
<dbReference type="InterPro" id="IPR000551">
    <property type="entry name" value="MerR-type_HTH_dom"/>
</dbReference>
<dbReference type="PRINTS" id="PR00040">
    <property type="entry name" value="HTHMERR"/>
</dbReference>
<evidence type="ECO:0000256" key="3">
    <source>
        <dbReference type="ARBA" id="ARBA00023159"/>
    </source>
</evidence>
<name>A0A3D9LEZ4_9MICC</name>
<keyword evidence="8" id="KW-1185">Reference proteome</keyword>
<comment type="caution">
    <text evidence="7">The sequence shown here is derived from an EMBL/GenBank/DDBJ whole genome shotgun (WGS) entry which is preliminary data.</text>
</comment>
<evidence type="ECO:0000256" key="2">
    <source>
        <dbReference type="ARBA" id="ARBA00023125"/>
    </source>
</evidence>
<dbReference type="Proteomes" id="UP000256727">
    <property type="component" value="Unassembled WGS sequence"/>
</dbReference>
<protein>
    <submittedName>
        <fullName evidence="7">DNA-binding transcriptional MerR regulator</fullName>
    </submittedName>
</protein>
<keyword evidence="4" id="KW-0804">Transcription</keyword>
<evidence type="ECO:0000259" key="6">
    <source>
        <dbReference type="PROSITE" id="PS50937"/>
    </source>
</evidence>
<organism evidence="7 8">
    <name type="scientific">Citricoccus muralis</name>
    <dbReference type="NCBI Taxonomy" id="169134"/>
    <lineage>
        <taxon>Bacteria</taxon>
        <taxon>Bacillati</taxon>
        <taxon>Actinomycetota</taxon>
        <taxon>Actinomycetes</taxon>
        <taxon>Micrococcales</taxon>
        <taxon>Micrococcaceae</taxon>
        <taxon>Citricoccus</taxon>
    </lineage>
</organism>
<proteinExistence type="predicted"/>
<feature type="region of interest" description="Disordered" evidence="5">
    <location>
        <begin position="87"/>
        <end position="109"/>
    </location>
</feature>
<dbReference type="Pfam" id="PF07739">
    <property type="entry name" value="TipAS"/>
    <property type="match status" value="1"/>
</dbReference>
<keyword evidence="1" id="KW-0805">Transcription regulation</keyword>
<sequence length="287" mass="32559">MKNEKQRTRPGAHPEMALMTVGETASVTGVTVRTLHHYDEIGLVSPAARSSVGYRLYAPADLERLQQVVAYRRLGLGLEDIAAALAEEPTRDDGAHPGAQGTRPAGRRRALERQRELVEEKITELTRLLAALDTALEKDMKDIDLNENEMRELFGDSYTEHFEEYQAEAEDRWGQTEAWKESQRRTAAYTQEDWARISAETEENNQLILDAMGAGLPADSEPAMAAAEAMRVHMDHWFFPIDGEFHRNLGDMYVQDPRFMKTYEDLRPGLAQYLRDAIHANADRMAR</sequence>
<dbReference type="CDD" id="cd01106">
    <property type="entry name" value="HTH_TipAL-Mta"/>
    <property type="match status" value="1"/>
</dbReference>
<dbReference type="PROSITE" id="PS50937">
    <property type="entry name" value="HTH_MERR_2"/>
    <property type="match status" value="1"/>
</dbReference>
<dbReference type="Gene3D" id="1.10.490.50">
    <property type="entry name" value="Antibiotic binding domain of TipA-like multidrug resistance regulators"/>
    <property type="match status" value="1"/>
</dbReference>
<dbReference type="InterPro" id="IPR036244">
    <property type="entry name" value="TipA-like_antibiotic-bd"/>
</dbReference>
<feature type="domain" description="HTH merR-type" evidence="6">
    <location>
        <begin position="18"/>
        <end position="87"/>
    </location>
</feature>
<dbReference type="PANTHER" id="PTHR30204:SF90">
    <property type="entry name" value="HTH-TYPE TRANSCRIPTIONAL ACTIVATOR MTA"/>
    <property type="match status" value="1"/>
</dbReference>
<dbReference type="GO" id="GO:0003700">
    <property type="term" value="F:DNA-binding transcription factor activity"/>
    <property type="evidence" value="ECO:0007669"/>
    <property type="project" value="InterPro"/>
</dbReference>
<dbReference type="SUPFAM" id="SSF46955">
    <property type="entry name" value="Putative DNA-binding domain"/>
    <property type="match status" value="1"/>
</dbReference>
<dbReference type="RefSeq" id="WP_245952275.1">
    <property type="nucleotide sequence ID" value="NZ_QREH01000001.1"/>
</dbReference>
<dbReference type="InterPro" id="IPR047057">
    <property type="entry name" value="MerR_fam"/>
</dbReference>
<dbReference type="GO" id="GO:0003677">
    <property type="term" value="F:DNA binding"/>
    <property type="evidence" value="ECO:0007669"/>
    <property type="project" value="UniProtKB-KW"/>
</dbReference>
<keyword evidence="2 7" id="KW-0238">DNA-binding</keyword>
<evidence type="ECO:0000256" key="4">
    <source>
        <dbReference type="ARBA" id="ARBA00023163"/>
    </source>
</evidence>
<dbReference type="PANTHER" id="PTHR30204">
    <property type="entry name" value="REDOX-CYCLING DRUG-SENSING TRANSCRIPTIONAL ACTIVATOR SOXR"/>
    <property type="match status" value="1"/>
</dbReference>
<dbReference type="Gene3D" id="1.10.1660.10">
    <property type="match status" value="1"/>
</dbReference>
<keyword evidence="3" id="KW-0010">Activator</keyword>